<dbReference type="SUPFAM" id="SSF51735">
    <property type="entry name" value="NAD(P)-binding Rossmann-fold domains"/>
    <property type="match status" value="1"/>
</dbReference>
<name>A0ABW1TZM0_9BURK</name>
<dbReference type="InterPro" id="IPR036291">
    <property type="entry name" value="NAD(P)-bd_dom_sf"/>
</dbReference>
<dbReference type="Gene3D" id="3.40.50.720">
    <property type="entry name" value="NAD(P)-binding Rossmann-like Domain"/>
    <property type="match status" value="1"/>
</dbReference>
<dbReference type="PANTHER" id="PTHR43639:SF1">
    <property type="entry name" value="SHORT-CHAIN DEHYDROGENASE_REDUCTASE FAMILY PROTEIN"/>
    <property type="match status" value="1"/>
</dbReference>
<gene>
    <name evidence="3" type="ORF">ACFQND_15850</name>
</gene>
<protein>
    <submittedName>
        <fullName evidence="3">SDR family NAD(P)-dependent oxidoreductase</fullName>
        <ecNumber evidence="3">1.1.1.-</ecNumber>
    </submittedName>
</protein>
<proteinExistence type="inferred from homology"/>
<evidence type="ECO:0000256" key="1">
    <source>
        <dbReference type="ARBA" id="ARBA00006484"/>
    </source>
</evidence>
<accession>A0ABW1TZM0</accession>
<dbReference type="PRINTS" id="PR00081">
    <property type="entry name" value="GDHRDH"/>
</dbReference>
<dbReference type="EC" id="1.1.1.-" evidence="3"/>
<comment type="similarity">
    <text evidence="1">Belongs to the short-chain dehydrogenases/reductases (SDR) family.</text>
</comment>
<evidence type="ECO:0000256" key="2">
    <source>
        <dbReference type="ARBA" id="ARBA00023002"/>
    </source>
</evidence>
<reference evidence="4" key="1">
    <citation type="journal article" date="2019" name="Int. J. Syst. Evol. Microbiol.">
        <title>The Global Catalogue of Microorganisms (GCM) 10K type strain sequencing project: providing services to taxonomists for standard genome sequencing and annotation.</title>
        <authorList>
            <consortium name="The Broad Institute Genomics Platform"/>
            <consortium name="The Broad Institute Genome Sequencing Center for Infectious Disease"/>
            <person name="Wu L."/>
            <person name="Ma J."/>
        </authorList>
    </citation>
    <scope>NUCLEOTIDE SEQUENCE [LARGE SCALE GENOMIC DNA]</scope>
    <source>
        <strain evidence="4">CCUG 39402</strain>
    </source>
</reference>
<evidence type="ECO:0000313" key="4">
    <source>
        <dbReference type="Proteomes" id="UP001596270"/>
    </source>
</evidence>
<organism evidence="3 4">
    <name type="scientific">Polaromonas aquatica</name>
    <dbReference type="NCBI Taxonomy" id="332657"/>
    <lineage>
        <taxon>Bacteria</taxon>
        <taxon>Pseudomonadati</taxon>
        <taxon>Pseudomonadota</taxon>
        <taxon>Betaproteobacteria</taxon>
        <taxon>Burkholderiales</taxon>
        <taxon>Comamonadaceae</taxon>
        <taxon>Polaromonas</taxon>
    </lineage>
</organism>
<dbReference type="CDD" id="cd05233">
    <property type="entry name" value="SDR_c"/>
    <property type="match status" value="1"/>
</dbReference>
<dbReference type="RefSeq" id="WP_371434797.1">
    <property type="nucleotide sequence ID" value="NZ_JBHSRS010000079.1"/>
</dbReference>
<sequence length="253" mass="26127">MNEAKKRLEGKVALITGGARGIGRSIADAMAAEGAVVGVLDLREDLAQAAADEIKATGAQAMAFGGNVAERDTFVKAVTAMKQAHGHFDIIVNNAIWVRYGPIADITPEMLNRMVGTGFNSVVWGIQVGAEAMTEGGSIINIASAAAFLGVPEAMVYGGVKAGVLGLTRSSAVDLGPRGIRVNAVCPGSVLTEGMQNNVTPEKIAVRAQRTPLRRLGEVQDIASAAMFLASSESSWITGTSILVDGGVTHALL</sequence>
<dbReference type="NCBIfam" id="NF005559">
    <property type="entry name" value="PRK07231.1"/>
    <property type="match status" value="1"/>
</dbReference>
<dbReference type="EMBL" id="JBHSRS010000079">
    <property type="protein sequence ID" value="MFC6282700.1"/>
    <property type="molecule type" value="Genomic_DNA"/>
</dbReference>
<dbReference type="InterPro" id="IPR002347">
    <property type="entry name" value="SDR_fam"/>
</dbReference>
<dbReference type="PANTHER" id="PTHR43639">
    <property type="entry name" value="OXIDOREDUCTASE, SHORT-CHAIN DEHYDROGENASE/REDUCTASE FAMILY (AFU_ORTHOLOGUE AFUA_5G02870)"/>
    <property type="match status" value="1"/>
</dbReference>
<dbReference type="Proteomes" id="UP001596270">
    <property type="component" value="Unassembled WGS sequence"/>
</dbReference>
<dbReference type="Pfam" id="PF13561">
    <property type="entry name" value="adh_short_C2"/>
    <property type="match status" value="1"/>
</dbReference>
<keyword evidence="4" id="KW-1185">Reference proteome</keyword>
<comment type="caution">
    <text evidence="3">The sequence shown here is derived from an EMBL/GenBank/DDBJ whole genome shotgun (WGS) entry which is preliminary data.</text>
</comment>
<keyword evidence="2 3" id="KW-0560">Oxidoreductase</keyword>
<dbReference type="GO" id="GO:0016491">
    <property type="term" value="F:oxidoreductase activity"/>
    <property type="evidence" value="ECO:0007669"/>
    <property type="project" value="UniProtKB-KW"/>
</dbReference>
<evidence type="ECO:0000313" key="3">
    <source>
        <dbReference type="EMBL" id="MFC6282700.1"/>
    </source>
</evidence>
<dbReference type="PRINTS" id="PR00080">
    <property type="entry name" value="SDRFAMILY"/>
</dbReference>